<reference evidence="1" key="1">
    <citation type="submission" date="2021-08" db="EMBL/GenBank/DDBJ databases">
        <title>The first chromosome-level gecko genome reveals the dynamic sex chromosomes of Neotropical dwarf geckos (Sphaerodactylidae: Sphaerodactylus).</title>
        <authorList>
            <person name="Pinto B.J."/>
            <person name="Keating S.E."/>
            <person name="Gamble T."/>
        </authorList>
    </citation>
    <scope>NUCLEOTIDE SEQUENCE</scope>
    <source>
        <strain evidence="1">TG3544</strain>
    </source>
</reference>
<organism evidence="1 2">
    <name type="scientific">Sphaerodactylus townsendi</name>
    <dbReference type="NCBI Taxonomy" id="933632"/>
    <lineage>
        <taxon>Eukaryota</taxon>
        <taxon>Metazoa</taxon>
        <taxon>Chordata</taxon>
        <taxon>Craniata</taxon>
        <taxon>Vertebrata</taxon>
        <taxon>Euteleostomi</taxon>
        <taxon>Lepidosauria</taxon>
        <taxon>Squamata</taxon>
        <taxon>Bifurcata</taxon>
        <taxon>Gekkota</taxon>
        <taxon>Sphaerodactylidae</taxon>
        <taxon>Sphaerodactylus</taxon>
    </lineage>
</organism>
<gene>
    <name evidence="1" type="primary">KRT10_1</name>
    <name evidence="1" type="ORF">K3G42_004433</name>
</gene>
<evidence type="ECO:0000313" key="2">
    <source>
        <dbReference type="Proteomes" id="UP000827872"/>
    </source>
</evidence>
<evidence type="ECO:0000313" key="1">
    <source>
        <dbReference type="EMBL" id="KAH7996325.1"/>
    </source>
</evidence>
<keyword evidence="2" id="KW-1185">Reference proteome</keyword>
<dbReference type="Proteomes" id="UP000827872">
    <property type="component" value="Linkage Group LG15"/>
</dbReference>
<name>A0ACB8EUU3_9SAUR</name>
<proteinExistence type="predicted"/>
<sequence>MQNLNDRLASYLAKVRALEEANSDLEQKIRNWYEKFGPHNDGGPRDYSKYYTTIDEFRNKILSVSVTNAGIILQIDNARLAADDFRMKYDNETFLRQSAEADTNGLRRVLNELILSKSDQEMQIESFTEELVFLKKNHEEEIKGLQGTASGNVNVEINTIPGTNLTTLLNKMRAEYESLAEQNRKDAESWFNEKNKELNMKINVSAKETSSNKTEITDLRHTLQALEIDLKSQLALRQSLEDTLAESEGCYCVQLLQMQGLISNMEAQVYQMREDMECQNADYRQLLDIKIRLENEIDTYRRLINGEASESGYGGSRDAGTRNLGSGTSSGLRTSISGTRGTPGSDAESSSRKSVATHSDTKPRNKDPKKMIVIKTIIEELDEHGGVTSSKIQSVEENPVI</sequence>
<dbReference type="EMBL" id="CM037628">
    <property type="protein sequence ID" value="KAH7996325.1"/>
    <property type="molecule type" value="Genomic_DNA"/>
</dbReference>
<comment type="caution">
    <text evidence="1">The sequence shown here is derived from an EMBL/GenBank/DDBJ whole genome shotgun (WGS) entry which is preliminary data.</text>
</comment>
<protein>
    <submittedName>
        <fullName evidence="1">Keratin, type I cytoskeletal 10</fullName>
    </submittedName>
</protein>
<accession>A0ACB8EUU3</accession>